<dbReference type="InterPro" id="IPR014940">
    <property type="entry name" value="BAAT_C"/>
</dbReference>
<dbReference type="PANTHER" id="PTHR10824">
    <property type="entry name" value="ACYL-COENZYME A THIOESTERASE-RELATED"/>
    <property type="match status" value="1"/>
</dbReference>
<dbReference type="AlphaFoldDB" id="A0A1H7BYF8"/>
<dbReference type="GO" id="GO:0006631">
    <property type="term" value="P:fatty acid metabolic process"/>
    <property type="evidence" value="ECO:0007669"/>
    <property type="project" value="TreeGrafter"/>
</dbReference>
<dbReference type="GO" id="GO:0006637">
    <property type="term" value="P:acyl-CoA metabolic process"/>
    <property type="evidence" value="ECO:0007669"/>
    <property type="project" value="InterPro"/>
</dbReference>
<comment type="similarity">
    <text evidence="1">Belongs to the C/M/P thioester hydrolase family.</text>
</comment>
<protein>
    <submittedName>
        <fullName evidence="5">Acyl-CoA thioester hydrolase/BAAT N-terminal region</fullName>
    </submittedName>
</protein>
<feature type="domain" description="BAAT/Acyl-CoA thioester hydrolase C-terminal" evidence="4">
    <location>
        <begin position="218"/>
        <end position="439"/>
    </location>
</feature>
<dbReference type="Gene3D" id="2.60.40.2240">
    <property type="entry name" value="Acyl-CoA thioester hydrolase/BAAT N-terminal domain"/>
    <property type="match status" value="1"/>
</dbReference>
<dbReference type="EMBL" id="FNZH01000021">
    <property type="protein sequence ID" value="SEJ82673.1"/>
    <property type="molecule type" value="Genomic_DNA"/>
</dbReference>
<dbReference type="InterPro" id="IPR016662">
    <property type="entry name" value="Acyl-CoA_thioEstase_long-chain"/>
</dbReference>
<evidence type="ECO:0000313" key="5">
    <source>
        <dbReference type="EMBL" id="SEJ82673.1"/>
    </source>
</evidence>
<dbReference type="InterPro" id="IPR006862">
    <property type="entry name" value="Thio_Ohase/aa_AcTrfase"/>
</dbReference>
<sequence>MKKLLLFWIILLTHISFINAQESKIELHVIPDTSLFHKPLQIKAIGFEPKQQVIMEVNAVDAEGNKWTSSASFVTDESGIINPAKSEALSGSYTGIHPMGLFWSMKSSNDHQLATGKGYTATINVLVKDSIVASKTIYRRSTRELDALNITGTEIRDEIIANYYLPKSEQKLPAIIFLGGSGGQFRQERSSLFASEGFAVLNLKYFKYDGLPEGITEIPLEYVAKAHEWLKNQSEIDTSRIGIMGRSMGSQLALLYAAHYDGLQYVVVEAPSNVVWFGWQDGKSSFTYKGKGFPYAEYSEEDSERIELEMKEKGIQYHDSPKFKSAFKNEEMINQSAIEVENIKAPILFISGKDDKVWPSSMMSEMMMKRLEKNQFQYNYAHSSYNNAGHNFAGGGQGCGIPYLPPEDYSNSSARGGTDEGNAVAAIKSWEEILKFISEQ</sequence>
<dbReference type="Proteomes" id="UP000199403">
    <property type="component" value="Unassembled WGS sequence"/>
</dbReference>
<feature type="active site" description="Charge relay system" evidence="2">
    <location>
        <position position="390"/>
    </location>
</feature>
<dbReference type="Gene3D" id="3.40.50.1820">
    <property type="entry name" value="alpha/beta hydrolase"/>
    <property type="match status" value="1"/>
</dbReference>
<evidence type="ECO:0000256" key="1">
    <source>
        <dbReference type="ARBA" id="ARBA00006538"/>
    </source>
</evidence>
<dbReference type="Pfam" id="PF08840">
    <property type="entry name" value="BAAT_C"/>
    <property type="match status" value="1"/>
</dbReference>
<gene>
    <name evidence="5" type="ORF">SAMN05192553_1216</name>
</gene>
<keyword evidence="6" id="KW-1185">Reference proteome</keyword>
<evidence type="ECO:0000259" key="4">
    <source>
        <dbReference type="Pfam" id="PF08840"/>
    </source>
</evidence>
<dbReference type="PIRSF" id="PIRSF016521">
    <property type="entry name" value="Acyl-CoA_hydro"/>
    <property type="match status" value="1"/>
</dbReference>
<dbReference type="InterPro" id="IPR029058">
    <property type="entry name" value="AB_hydrolase_fold"/>
</dbReference>
<dbReference type="InterPro" id="IPR042490">
    <property type="entry name" value="Thio_Ohase/BAAT_N"/>
</dbReference>
<feature type="active site" description="Charge relay system" evidence="2">
    <location>
        <position position="247"/>
    </location>
</feature>
<evidence type="ECO:0000256" key="2">
    <source>
        <dbReference type="PIRSR" id="PIRSR016521-1"/>
    </source>
</evidence>
<reference evidence="6" key="1">
    <citation type="submission" date="2016-10" db="EMBL/GenBank/DDBJ databases">
        <authorList>
            <person name="Varghese N."/>
            <person name="Submissions S."/>
        </authorList>
    </citation>
    <scope>NUCLEOTIDE SEQUENCE [LARGE SCALE GENOMIC DNA]</scope>
    <source>
        <strain evidence="6">IBRC-M 10761</strain>
    </source>
</reference>
<proteinExistence type="inferred from homology"/>
<keyword evidence="5" id="KW-0378">Hydrolase</keyword>
<name>A0A1H7BYF8_9BACT</name>
<dbReference type="STRING" id="1416801.SAMN05192553_1216"/>
<accession>A0A1H7BYF8</accession>
<feature type="domain" description="Acyl-CoA thioester hydrolase/bile acid-CoA amino acid N-acetyltransferase" evidence="3">
    <location>
        <begin position="38"/>
        <end position="140"/>
    </location>
</feature>
<dbReference type="GO" id="GO:0047617">
    <property type="term" value="F:fatty acyl-CoA hydrolase activity"/>
    <property type="evidence" value="ECO:0007669"/>
    <property type="project" value="TreeGrafter"/>
</dbReference>
<dbReference type="SUPFAM" id="SSF53474">
    <property type="entry name" value="alpha/beta-Hydrolases"/>
    <property type="match status" value="1"/>
</dbReference>
<organism evidence="5 6">
    <name type="scientific">Cyclobacterium xiamenense</name>
    <dbReference type="NCBI Taxonomy" id="1297121"/>
    <lineage>
        <taxon>Bacteria</taxon>
        <taxon>Pseudomonadati</taxon>
        <taxon>Bacteroidota</taxon>
        <taxon>Cytophagia</taxon>
        <taxon>Cytophagales</taxon>
        <taxon>Cyclobacteriaceae</taxon>
        <taxon>Cyclobacterium</taxon>
    </lineage>
</organism>
<feature type="active site" description="Charge relay system" evidence="2">
    <location>
        <position position="355"/>
    </location>
</feature>
<dbReference type="PANTHER" id="PTHR10824:SF4">
    <property type="entry name" value="ACYL-COENZYME A THIOESTERASE 1-LIKE"/>
    <property type="match status" value="1"/>
</dbReference>
<dbReference type="RefSeq" id="WP_092178945.1">
    <property type="nucleotide sequence ID" value="NZ_FNZH01000021.1"/>
</dbReference>
<dbReference type="OrthoDB" id="9809549at2"/>
<evidence type="ECO:0000259" key="3">
    <source>
        <dbReference type="Pfam" id="PF04775"/>
    </source>
</evidence>
<dbReference type="Pfam" id="PF04775">
    <property type="entry name" value="Bile_Hydr_Trans"/>
    <property type="match status" value="1"/>
</dbReference>
<evidence type="ECO:0000313" key="6">
    <source>
        <dbReference type="Proteomes" id="UP000199403"/>
    </source>
</evidence>